<accession>A0A0K2UWY0</accession>
<evidence type="ECO:0000313" key="2">
    <source>
        <dbReference type="EMBL" id="CDW42377.1"/>
    </source>
</evidence>
<keyword evidence="1" id="KW-0812">Transmembrane</keyword>
<organism evidence="2">
    <name type="scientific">Lepeophtheirus salmonis</name>
    <name type="common">Salmon louse</name>
    <name type="synonym">Caligus salmonis</name>
    <dbReference type="NCBI Taxonomy" id="72036"/>
    <lineage>
        <taxon>Eukaryota</taxon>
        <taxon>Metazoa</taxon>
        <taxon>Ecdysozoa</taxon>
        <taxon>Arthropoda</taxon>
        <taxon>Crustacea</taxon>
        <taxon>Multicrustacea</taxon>
        <taxon>Hexanauplia</taxon>
        <taxon>Copepoda</taxon>
        <taxon>Siphonostomatoida</taxon>
        <taxon>Caligidae</taxon>
        <taxon>Lepeophtheirus</taxon>
    </lineage>
</organism>
<protein>
    <submittedName>
        <fullName evidence="2">Uncharacterized protein</fullName>
    </submittedName>
</protein>
<dbReference type="AlphaFoldDB" id="A0A0K2UWY0"/>
<evidence type="ECO:0000256" key="1">
    <source>
        <dbReference type="SAM" id="Phobius"/>
    </source>
</evidence>
<keyword evidence="1" id="KW-0472">Membrane</keyword>
<keyword evidence="1" id="KW-1133">Transmembrane helix</keyword>
<feature type="transmembrane region" description="Helical" evidence="1">
    <location>
        <begin position="15"/>
        <end position="34"/>
    </location>
</feature>
<dbReference type="EMBL" id="HACA01025016">
    <property type="protein sequence ID" value="CDW42377.1"/>
    <property type="molecule type" value="Transcribed_RNA"/>
</dbReference>
<reference evidence="2" key="1">
    <citation type="submission" date="2014-05" db="EMBL/GenBank/DDBJ databases">
        <authorList>
            <person name="Chronopoulou M."/>
        </authorList>
    </citation>
    <scope>NUCLEOTIDE SEQUENCE</scope>
    <source>
        <tissue evidence="2">Whole organism</tissue>
    </source>
</reference>
<proteinExistence type="predicted"/>
<sequence length="40" mass="4530">MNTFSLSHLKWEPKTFLILLIATFVIVLLSAPLTTSKLIK</sequence>
<name>A0A0K2UWY0_LEPSM</name>